<dbReference type="InterPro" id="IPR011050">
    <property type="entry name" value="Pectin_lyase_fold/virulence"/>
</dbReference>
<organism evidence="3 4">
    <name type="scientific">Flavivirga jejuensis</name>
    <dbReference type="NCBI Taxonomy" id="870487"/>
    <lineage>
        <taxon>Bacteria</taxon>
        <taxon>Pseudomonadati</taxon>
        <taxon>Bacteroidota</taxon>
        <taxon>Flavobacteriia</taxon>
        <taxon>Flavobacteriales</taxon>
        <taxon>Flavobacteriaceae</taxon>
        <taxon>Flavivirga</taxon>
    </lineage>
</organism>
<dbReference type="EMBL" id="JAUOEL010000002">
    <property type="protein sequence ID" value="MDO5973821.1"/>
    <property type="molecule type" value="Genomic_DNA"/>
</dbReference>
<protein>
    <submittedName>
        <fullName evidence="3">PDZ domain-containing protein</fullName>
    </submittedName>
</protein>
<dbReference type="InterPro" id="IPR012334">
    <property type="entry name" value="Pectin_lyas_fold"/>
</dbReference>
<reference evidence="3" key="1">
    <citation type="submission" date="2023-07" db="EMBL/GenBank/DDBJ databases">
        <title>Two novel species in the genus Flavivirga.</title>
        <authorList>
            <person name="Kwon K."/>
        </authorList>
    </citation>
    <scope>NUCLEOTIDE SEQUENCE</scope>
    <source>
        <strain evidence="3">KACC 14158</strain>
    </source>
</reference>
<feature type="chain" id="PRO_5047059472" evidence="1">
    <location>
        <begin position="24"/>
        <end position="854"/>
    </location>
</feature>
<accession>A0ABT8WKZ3</accession>
<dbReference type="SMART" id="SM00710">
    <property type="entry name" value="PbH1"/>
    <property type="match status" value="5"/>
</dbReference>
<evidence type="ECO:0000313" key="3">
    <source>
        <dbReference type="EMBL" id="MDO5973821.1"/>
    </source>
</evidence>
<dbReference type="InterPro" id="IPR039448">
    <property type="entry name" value="Beta_helix"/>
</dbReference>
<feature type="domain" description="Right handed beta helix" evidence="2">
    <location>
        <begin position="319"/>
        <end position="410"/>
    </location>
</feature>
<dbReference type="InterPro" id="IPR006626">
    <property type="entry name" value="PbH1"/>
</dbReference>
<evidence type="ECO:0000256" key="1">
    <source>
        <dbReference type="SAM" id="SignalP"/>
    </source>
</evidence>
<dbReference type="PANTHER" id="PTHR36453:SF1">
    <property type="entry name" value="RIGHT HANDED BETA HELIX DOMAIN-CONTAINING PROTEIN"/>
    <property type="match status" value="1"/>
</dbReference>
<dbReference type="Proteomes" id="UP001176806">
    <property type="component" value="Unassembled WGS sequence"/>
</dbReference>
<evidence type="ECO:0000313" key="4">
    <source>
        <dbReference type="Proteomes" id="UP001176806"/>
    </source>
</evidence>
<sequence>MIFKRTKSLVVMLLCTISTYAIDIHVATNGSDANKGTETQPLRNIQTAIDKLKASGLIGKEPCSIIIHQGTYRLTTPLNISIEDGGSEKFPVVYHAAKNEKVTITGAQLITSKWEIYKDGIYRTNVKNLKAIDQLFVNDKRQHMARYPNFNSGFITTNSNSSFRGKKAGTVPFTGCAPDAWSQEKAAAWKNPEGAILNGMHRGLWGSQHYFVSGKDKEGKLIYKGGWQNNRFAPPHKEYRMIENVFEELDTTGEWYHNTKEGWLYYMPKKGIQLKNVKVEAVLQIKHLIQVYGTYKKPVQEMVILKSGNGLKETIVKNYETVKPVKNIQFRNLHFTGTDRTLIETVEPLLRSDWCVYRGGAIHIRGAENIIIQDCSFQKLGGNAVFMDSYNRNVTIRENLFLDNGSTDVNFVGSFAAVRNPLFNFHHLSTPLDEIDTVIGPKSIDYPVDCLVEGNLMMRCGRFEKQASGINISMSSRITVRHNTISHTPRAAINICDGTWGGHIIEYNDCFETVLETHDHGAFNSWGRDRFWYRCSPSGPNLRDENGKAMISHQLDKYPNLPLWDAYQTTTIRNNRMQCDHGWDIDLDDGSTNYKIYNNLCLSGGIKTREGYHRIVTNNIILTKGYTCNVPYPKPTYDVFERNILWGSTVYKASNPTLWGGSRNYNFVHNPNVNSTVPAYGVQEQTKDDAESLYGNAFFNALELGDFSVTEKSDALKLGFKNFDMTKFGVTSDKLKKLALKPSIFLPKEQSPNVFVNTKFKKIMGGKIKTLKTEAELSATGMFQKYGALLVSVPKNSGLAKMGFKVDDVVLEIDTIKITNEQTFLKSLNSMNKGKHVIKVWRQQKEKMFLFIKD</sequence>
<keyword evidence="1" id="KW-0732">Signal</keyword>
<dbReference type="Pfam" id="PF13229">
    <property type="entry name" value="Beta_helix"/>
    <property type="match status" value="1"/>
</dbReference>
<dbReference type="PANTHER" id="PTHR36453">
    <property type="entry name" value="SECRETED PROTEIN-RELATED"/>
    <property type="match status" value="1"/>
</dbReference>
<comment type="caution">
    <text evidence="3">The sequence shown here is derived from an EMBL/GenBank/DDBJ whole genome shotgun (WGS) entry which is preliminary data.</text>
</comment>
<dbReference type="SUPFAM" id="SSF50156">
    <property type="entry name" value="PDZ domain-like"/>
    <property type="match status" value="1"/>
</dbReference>
<dbReference type="Gene3D" id="2.30.42.10">
    <property type="match status" value="1"/>
</dbReference>
<keyword evidence="4" id="KW-1185">Reference proteome</keyword>
<evidence type="ECO:0000259" key="2">
    <source>
        <dbReference type="Pfam" id="PF13229"/>
    </source>
</evidence>
<dbReference type="InterPro" id="IPR036034">
    <property type="entry name" value="PDZ_sf"/>
</dbReference>
<name>A0ABT8WKZ3_9FLAO</name>
<dbReference type="Gene3D" id="2.160.20.10">
    <property type="entry name" value="Single-stranded right-handed beta-helix, Pectin lyase-like"/>
    <property type="match status" value="2"/>
</dbReference>
<gene>
    <name evidence="3" type="ORF">Q4Q40_06455</name>
</gene>
<dbReference type="SUPFAM" id="SSF51126">
    <property type="entry name" value="Pectin lyase-like"/>
    <property type="match status" value="1"/>
</dbReference>
<dbReference type="RefSeq" id="WP_303300967.1">
    <property type="nucleotide sequence ID" value="NZ_BAABDA010000051.1"/>
</dbReference>
<proteinExistence type="predicted"/>
<feature type="signal peptide" evidence="1">
    <location>
        <begin position="1"/>
        <end position="23"/>
    </location>
</feature>